<dbReference type="InterPro" id="IPR023214">
    <property type="entry name" value="HAD_sf"/>
</dbReference>
<dbReference type="Gene3D" id="3.40.50.1000">
    <property type="entry name" value="HAD superfamily/HAD-like"/>
    <property type="match status" value="1"/>
</dbReference>
<name>A0ABT3PUG3_9BACT</name>
<dbReference type="PANTHER" id="PTHR10000">
    <property type="entry name" value="PHOSPHOSERINE PHOSPHATASE"/>
    <property type="match status" value="1"/>
</dbReference>
<dbReference type="RefSeq" id="WP_265786720.1">
    <property type="nucleotide sequence ID" value="NZ_BAABRS010000001.1"/>
</dbReference>
<keyword evidence="2" id="KW-1185">Reference proteome</keyword>
<gene>
    <name evidence="1" type="ORF">LQ318_01045</name>
</gene>
<dbReference type="PANTHER" id="PTHR10000:SF8">
    <property type="entry name" value="HAD SUPERFAMILY HYDROLASE-LIKE, TYPE 3"/>
    <property type="match status" value="1"/>
</dbReference>
<evidence type="ECO:0000313" key="1">
    <source>
        <dbReference type="EMBL" id="MCW9711475.1"/>
    </source>
</evidence>
<dbReference type="SUPFAM" id="SSF56784">
    <property type="entry name" value="HAD-like"/>
    <property type="match status" value="1"/>
</dbReference>
<keyword evidence="1" id="KW-0378">Hydrolase</keyword>
<dbReference type="Proteomes" id="UP001207337">
    <property type="component" value="Unassembled WGS sequence"/>
</dbReference>
<protein>
    <submittedName>
        <fullName evidence="1">HAD hydrolase family protein</fullName>
    </submittedName>
</protein>
<dbReference type="InterPro" id="IPR036412">
    <property type="entry name" value="HAD-like_sf"/>
</dbReference>
<sequence>MIKLFITDLDGCISTPFKKPDWNVLSEIRRINEQHVDDMAVPPLSICSGRPQPYVEAVAQWLGIRHPVSFESAGIFHIDKSEIEFLPVFNRKAEKQVHELKQWLKDEIIADYSGMMLEFTKRMDAGIIHAEKEVIDEAYPKITSYISDRYPLFEAHKTDVSVNVILSDNNKRNGVLTLCERFGIKPEEAAYIGDSSGDIPALEVVGRPFAPSNAADVVKDHAEVLDLEVTEAVLKAYRLIIRENREVLSEKLSG</sequence>
<reference evidence="1 2" key="1">
    <citation type="submission" date="2021-11" db="EMBL/GenBank/DDBJ databases">
        <title>Aliifidinibius sp. nov., a new bacterium isolated from saline soil.</title>
        <authorList>
            <person name="Galisteo C."/>
            <person name="De La Haba R."/>
            <person name="Sanchez-Porro C."/>
            <person name="Ventosa A."/>
        </authorList>
    </citation>
    <scope>NUCLEOTIDE SEQUENCE [LARGE SCALE GENOMIC DNA]</scope>
    <source>
        <strain evidence="1 2">KACC 190600</strain>
    </source>
</reference>
<comment type="caution">
    <text evidence="1">The sequence shown here is derived from an EMBL/GenBank/DDBJ whole genome shotgun (WGS) entry which is preliminary data.</text>
</comment>
<dbReference type="Pfam" id="PF08282">
    <property type="entry name" value="Hydrolase_3"/>
    <property type="match status" value="1"/>
</dbReference>
<evidence type="ECO:0000313" key="2">
    <source>
        <dbReference type="Proteomes" id="UP001207337"/>
    </source>
</evidence>
<dbReference type="GO" id="GO:0016787">
    <property type="term" value="F:hydrolase activity"/>
    <property type="evidence" value="ECO:0007669"/>
    <property type="project" value="UniProtKB-KW"/>
</dbReference>
<accession>A0ABT3PUG3</accession>
<dbReference type="EMBL" id="JAJNDC010000001">
    <property type="protein sequence ID" value="MCW9711475.1"/>
    <property type="molecule type" value="Genomic_DNA"/>
</dbReference>
<dbReference type="Gene3D" id="3.90.1070.10">
    <property type="match status" value="1"/>
</dbReference>
<organism evidence="1 2">
    <name type="scientific">Fodinibius salicampi</name>
    <dbReference type="NCBI Taxonomy" id="1920655"/>
    <lineage>
        <taxon>Bacteria</taxon>
        <taxon>Pseudomonadati</taxon>
        <taxon>Balneolota</taxon>
        <taxon>Balneolia</taxon>
        <taxon>Balneolales</taxon>
        <taxon>Balneolaceae</taxon>
        <taxon>Fodinibius</taxon>
    </lineage>
</organism>
<proteinExistence type="predicted"/>